<dbReference type="Gene3D" id="1.10.1040.20">
    <property type="entry name" value="ProC-like, C-terminal domain"/>
    <property type="match status" value="1"/>
</dbReference>
<feature type="compositionally biased region" description="Pro residues" evidence="1">
    <location>
        <begin position="375"/>
        <end position="384"/>
    </location>
</feature>
<feature type="domain" description="DUF2520" evidence="3">
    <location>
        <begin position="152"/>
        <end position="297"/>
    </location>
</feature>
<dbReference type="InterPro" id="IPR037108">
    <property type="entry name" value="TM1727-like_C_sf"/>
</dbReference>
<dbReference type="AlphaFoldDB" id="A0A510UUY0"/>
<dbReference type="PANTHER" id="PTHR40459:SF1">
    <property type="entry name" value="CONSERVED HYPOTHETICAL ALANINE AND LEUCINE RICH PROTEIN"/>
    <property type="match status" value="1"/>
</dbReference>
<feature type="region of interest" description="Disordered" evidence="1">
    <location>
        <begin position="323"/>
        <end position="384"/>
    </location>
</feature>
<dbReference type="SUPFAM" id="SSF51735">
    <property type="entry name" value="NAD(P)-binding Rossmann-fold domains"/>
    <property type="match status" value="1"/>
</dbReference>
<dbReference type="Pfam" id="PF10727">
    <property type="entry name" value="Rossmann-like"/>
    <property type="match status" value="1"/>
</dbReference>
<organism evidence="4 5">
    <name type="scientific">Cellulomonas persica</name>
    <dbReference type="NCBI Taxonomy" id="76861"/>
    <lineage>
        <taxon>Bacteria</taxon>
        <taxon>Bacillati</taxon>
        <taxon>Actinomycetota</taxon>
        <taxon>Actinomycetes</taxon>
        <taxon>Micrococcales</taxon>
        <taxon>Cellulomonadaceae</taxon>
        <taxon>Cellulomonas</taxon>
    </lineage>
</organism>
<dbReference type="Pfam" id="PF10728">
    <property type="entry name" value="DUF2520"/>
    <property type="match status" value="1"/>
</dbReference>
<feature type="compositionally biased region" description="Basic and acidic residues" evidence="1">
    <location>
        <begin position="361"/>
        <end position="373"/>
    </location>
</feature>
<dbReference type="InterPro" id="IPR019665">
    <property type="entry name" value="OxRdtase/DH_put_Rossmann_dom"/>
</dbReference>
<dbReference type="OrthoDB" id="8650434at2"/>
<proteinExistence type="predicted"/>
<evidence type="ECO:0000313" key="4">
    <source>
        <dbReference type="EMBL" id="GEK18493.1"/>
    </source>
</evidence>
<dbReference type="InterPro" id="IPR036291">
    <property type="entry name" value="NAD(P)-bd_dom_sf"/>
</dbReference>
<comment type="caution">
    <text evidence="4">The sequence shown here is derived from an EMBL/GenBank/DDBJ whole genome shotgun (WGS) entry which is preliminary data.</text>
</comment>
<feature type="domain" description="Putative oxidoreductase/dehydrogenase Rossmann-like" evidence="2">
    <location>
        <begin position="13"/>
        <end position="135"/>
    </location>
</feature>
<dbReference type="InterPro" id="IPR018931">
    <property type="entry name" value="DUF2520"/>
</dbReference>
<evidence type="ECO:0000313" key="5">
    <source>
        <dbReference type="Proteomes" id="UP000321386"/>
    </source>
</evidence>
<sequence>MSLGPAGAAGAPERRPGRLGVGVVGAGRVGAVLGNALRAAGHPVVGVSAVSQESRDRAEALLPGVPVLDVPEVVRRAELVVLAVPDDALADLVRGLAETGAWQMGQIVMHTSGRFGTDVLTPARAAGAIPLALHPAMTFTGTSLDLARLIGCPFAVTAPAAVLPIGQALVVEIGGEPTVLEEDARGLYHAALAHGANHLVVLVAQAAQALAAAGVDDPGRMLTPLLEAALDGALRAESPGEPGGREARGSGAVAALTGPVRRGDAGTVVEHLAALDAFAAREGAPDVPLSYRTLARAAEARALAAGLLPQDAAARVLDALASRTSQSPQVAGIDPDGGSLQSEQQHVDPASPAGDAGDAGAQHDDHDEHHDDPQDGPPGPQEDA</sequence>
<dbReference type="RefSeq" id="WP_146806731.1">
    <property type="nucleotide sequence ID" value="NZ_BJUA01000010.1"/>
</dbReference>
<dbReference type="Gene3D" id="3.40.50.720">
    <property type="entry name" value="NAD(P)-binding Rossmann-like Domain"/>
    <property type="match status" value="1"/>
</dbReference>
<dbReference type="PANTHER" id="PTHR40459">
    <property type="entry name" value="CONSERVED HYPOTHETICAL ALANINE AND LEUCINE RICH PROTEIN"/>
    <property type="match status" value="1"/>
</dbReference>
<dbReference type="InterPro" id="IPR008927">
    <property type="entry name" value="6-PGluconate_DH-like_C_sf"/>
</dbReference>
<dbReference type="EMBL" id="BJUA01000010">
    <property type="protein sequence ID" value="GEK18493.1"/>
    <property type="molecule type" value="Genomic_DNA"/>
</dbReference>
<accession>A0A510UUY0</accession>
<evidence type="ECO:0000256" key="1">
    <source>
        <dbReference type="SAM" id="MobiDB-lite"/>
    </source>
</evidence>
<gene>
    <name evidence="4" type="ORF">CPE01_22260</name>
</gene>
<evidence type="ECO:0000259" key="2">
    <source>
        <dbReference type="Pfam" id="PF10727"/>
    </source>
</evidence>
<evidence type="ECO:0000259" key="3">
    <source>
        <dbReference type="Pfam" id="PF10728"/>
    </source>
</evidence>
<keyword evidence="5" id="KW-1185">Reference proteome</keyword>
<dbReference type="SUPFAM" id="SSF48179">
    <property type="entry name" value="6-phosphogluconate dehydrogenase C-terminal domain-like"/>
    <property type="match status" value="1"/>
</dbReference>
<dbReference type="Proteomes" id="UP000321386">
    <property type="component" value="Unassembled WGS sequence"/>
</dbReference>
<protein>
    <submittedName>
        <fullName evidence="4">Oxidoreductase</fullName>
    </submittedName>
</protein>
<name>A0A510UUY0_9CELL</name>
<reference evidence="4 5" key="1">
    <citation type="submission" date="2019-07" db="EMBL/GenBank/DDBJ databases">
        <title>Whole genome shotgun sequence of Cellulomonas persica NBRC 101101.</title>
        <authorList>
            <person name="Hosoyama A."/>
            <person name="Uohara A."/>
            <person name="Ohji S."/>
            <person name="Ichikawa N."/>
        </authorList>
    </citation>
    <scope>NUCLEOTIDE SEQUENCE [LARGE SCALE GENOMIC DNA]</scope>
    <source>
        <strain evidence="4 5">NBRC 101101</strain>
    </source>
</reference>